<dbReference type="Proteomes" id="UP001596138">
    <property type="component" value="Unassembled WGS sequence"/>
</dbReference>
<dbReference type="Gene3D" id="1.50.10.10">
    <property type="match status" value="1"/>
</dbReference>
<name>A0ABW1T4C0_9ACTN</name>
<proteinExistence type="inferred from homology"/>
<evidence type="ECO:0000256" key="2">
    <source>
        <dbReference type="ARBA" id="ARBA00023235"/>
    </source>
</evidence>
<dbReference type="GO" id="GO:0016853">
    <property type="term" value="F:isomerase activity"/>
    <property type="evidence" value="ECO:0007669"/>
    <property type="project" value="UniProtKB-KW"/>
</dbReference>
<keyword evidence="2 3" id="KW-0413">Isomerase</keyword>
<protein>
    <submittedName>
        <fullName evidence="3">AGE family epimerase/isomerase</fullName>
        <ecNumber evidence="3">5.-.-.-</ecNumber>
    </submittedName>
</protein>
<dbReference type="PANTHER" id="PTHR15108">
    <property type="entry name" value="N-ACYLGLUCOSAMINE-2-EPIMERASE"/>
    <property type="match status" value="1"/>
</dbReference>
<comment type="caution">
    <text evidence="3">The sequence shown here is derived from an EMBL/GenBank/DDBJ whole genome shotgun (WGS) entry which is preliminary data.</text>
</comment>
<dbReference type="EC" id="5.-.-.-" evidence="3"/>
<sequence>MSLFDVATPEGAEHVAWLDREADRLLDWALGSERSDGGFGWRADDGSLDPAKGRPLWIGCRMIHCLALGALRGRAGCAEAVDRGLEALRTTYRDEVHGGWFADADARGQGRKEAYGHAFVVLAASSALVAGRPGARELLDEALAVVLEHFWDDEMRMPYESYDVAWGDREEYRGGNASMHLVEVFLAASDATGDPQWRRRATDVCVRMMTAARESSWRIPEHFDTAWQPLPDYNLDQPRHPFRPYGATPGHAFEWARLLLALRAADPEAPAWLDDAAVGLVETARADAWDVERGGFVYTTDQDGVPVVRERFHWVACEAIGAAWALHRATGDPRWEQWYAEVWDFAVEHFADLAGGGGWRHEVSPANEPLALTWTGRPDVYHALQIALLPPLPLAPGLAVAVRDRVVG</sequence>
<evidence type="ECO:0000313" key="4">
    <source>
        <dbReference type="Proteomes" id="UP001596138"/>
    </source>
</evidence>
<keyword evidence="4" id="KW-1185">Reference proteome</keyword>
<dbReference type="InterPro" id="IPR012341">
    <property type="entry name" value="6hp_glycosidase-like_sf"/>
</dbReference>
<dbReference type="RefSeq" id="WP_386767968.1">
    <property type="nucleotide sequence ID" value="NZ_JBHSTI010000008.1"/>
</dbReference>
<dbReference type="InterPro" id="IPR010819">
    <property type="entry name" value="AGE/CE"/>
</dbReference>
<reference evidence="4" key="1">
    <citation type="journal article" date="2019" name="Int. J. Syst. Evol. Microbiol.">
        <title>The Global Catalogue of Microorganisms (GCM) 10K type strain sequencing project: providing services to taxonomists for standard genome sequencing and annotation.</title>
        <authorList>
            <consortium name="The Broad Institute Genomics Platform"/>
            <consortium name="The Broad Institute Genome Sequencing Center for Infectious Disease"/>
            <person name="Wu L."/>
            <person name="Ma J."/>
        </authorList>
    </citation>
    <scope>NUCLEOTIDE SEQUENCE [LARGE SCALE GENOMIC DNA]</scope>
    <source>
        <strain evidence="4">CGMCC 4.7317</strain>
    </source>
</reference>
<evidence type="ECO:0000256" key="1">
    <source>
        <dbReference type="ARBA" id="ARBA00008558"/>
    </source>
</evidence>
<comment type="similarity">
    <text evidence="1">Belongs to the N-acylglucosamine 2-epimerase family.</text>
</comment>
<dbReference type="EMBL" id="JBHSTI010000008">
    <property type="protein sequence ID" value="MFC6239149.1"/>
    <property type="molecule type" value="Genomic_DNA"/>
</dbReference>
<dbReference type="InterPro" id="IPR008928">
    <property type="entry name" value="6-hairpin_glycosidase_sf"/>
</dbReference>
<gene>
    <name evidence="3" type="ORF">ACFQGU_14800</name>
</gene>
<dbReference type="Pfam" id="PF07221">
    <property type="entry name" value="GlcNAc_2-epim"/>
    <property type="match status" value="1"/>
</dbReference>
<organism evidence="3 4">
    <name type="scientific">Longivirga aurantiaca</name>
    <dbReference type="NCBI Taxonomy" id="1837743"/>
    <lineage>
        <taxon>Bacteria</taxon>
        <taxon>Bacillati</taxon>
        <taxon>Actinomycetota</taxon>
        <taxon>Actinomycetes</taxon>
        <taxon>Sporichthyales</taxon>
        <taxon>Sporichthyaceae</taxon>
        <taxon>Longivirga</taxon>
    </lineage>
</organism>
<dbReference type="SUPFAM" id="SSF48208">
    <property type="entry name" value="Six-hairpin glycosidases"/>
    <property type="match status" value="1"/>
</dbReference>
<accession>A0ABW1T4C0</accession>
<evidence type="ECO:0000313" key="3">
    <source>
        <dbReference type="EMBL" id="MFC6239149.1"/>
    </source>
</evidence>